<gene>
    <name evidence="1" type="ORF">K788_00010745</name>
</gene>
<organism evidence="1 2">
    <name type="scientific">Paraburkholderia caribensis MBA4</name>
    <dbReference type="NCBI Taxonomy" id="1323664"/>
    <lineage>
        <taxon>Bacteria</taxon>
        <taxon>Pseudomonadati</taxon>
        <taxon>Pseudomonadota</taxon>
        <taxon>Betaproteobacteria</taxon>
        <taxon>Burkholderiales</taxon>
        <taxon>Burkholderiaceae</taxon>
        <taxon>Paraburkholderia</taxon>
    </lineage>
</organism>
<keyword evidence="1" id="KW-0614">Plasmid</keyword>
<dbReference type="AlphaFoldDB" id="A0A0P0RQA6"/>
<sequence length="44" mass="5015">MARAGGHDHQMVRFRPGCKRERRIFERVAAPEKADIPLVEQAAL</sequence>
<reference evidence="1 2" key="1">
    <citation type="journal article" date="2014" name="Genome Announc.">
        <title>Draft Genome Sequence of the Haloacid-Degrading Burkholderia caribensis Strain MBA4.</title>
        <authorList>
            <person name="Pan Y."/>
            <person name="Kong K.F."/>
            <person name="Tsang J.S."/>
        </authorList>
    </citation>
    <scope>NUCLEOTIDE SEQUENCE [LARGE SCALE GENOMIC DNA]</scope>
    <source>
        <strain evidence="1 2">MBA4</strain>
        <plasmid evidence="2">Plasmid</plasmid>
    </source>
</reference>
<protein>
    <submittedName>
        <fullName evidence="1">Uncharacterized protein</fullName>
    </submittedName>
</protein>
<accession>A0A0P0RQA6</accession>
<evidence type="ECO:0000313" key="1">
    <source>
        <dbReference type="EMBL" id="ALL71138.1"/>
    </source>
</evidence>
<name>A0A0P0RQA6_9BURK</name>
<evidence type="ECO:0000313" key="2">
    <source>
        <dbReference type="Proteomes" id="UP000019146"/>
    </source>
</evidence>
<geneLocation type="plasmid" evidence="2"/>
<dbReference type="Proteomes" id="UP000019146">
    <property type="component" value="Plasmid unnamed"/>
</dbReference>
<dbReference type="KEGG" id="bcai:K788_00010745"/>
<dbReference type="EMBL" id="CP012748">
    <property type="protein sequence ID" value="ALL71138.1"/>
    <property type="molecule type" value="Genomic_DNA"/>
</dbReference>
<proteinExistence type="predicted"/>